<dbReference type="PANTHER" id="PTHR34448:SF3">
    <property type="entry name" value="AMINOPEPTIDASE AMPS"/>
    <property type="match status" value="1"/>
</dbReference>
<keyword evidence="6" id="KW-0645">Protease</keyword>
<keyword evidence="8" id="KW-0378">Hydrolase</keyword>
<evidence type="ECO:0000256" key="7">
    <source>
        <dbReference type="ARBA" id="ARBA00022723"/>
    </source>
</evidence>
<keyword evidence="7" id="KW-0479">Metal-binding</keyword>
<comment type="cofactor">
    <cofactor evidence="2">
        <name>Mg(2+)</name>
        <dbReference type="ChEBI" id="CHEBI:18420"/>
    </cofactor>
</comment>
<evidence type="ECO:0000256" key="8">
    <source>
        <dbReference type="ARBA" id="ARBA00022801"/>
    </source>
</evidence>
<name>A0A2M6YQ07_9BACT</name>
<comment type="cofactor">
    <cofactor evidence="3">
        <name>Zn(2+)</name>
        <dbReference type="ChEBI" id="CHEBI:29105"/>
    </cofactor>
</comment>
<accession>A0A2M6YQ07</accession>
<sequence length="403" mass="45838">MRLRNMPTKEILEKYANVLINFALNGGRGVKKGEVVFLQVPESAKPMLFVLRDAVLKAGAYPITNYLPDDYTRGFFEIANDDQIKFFPAKLLKGRVDEMDHRVGIIAETNKYEFKGIDPKKIMTSGLSLKPYRDWMDEKEDKGKMTWTVAMYATEAMAKEVGLSLDQYWGEIIKGCYLDFPNPVKKWKEVFSQIKKLKLRLNELDIRKLRVEAKDTDLIMGIDKNRKWISCDGRNIPSYEIFISPDCNRTEGHISFSEPLYRYGNVVKGVKLEFKKGKVTKASAKEGLNILAEMIKTPGANKVGEFSLTDSRFSMITRFMGETLFDENVGGKYGNTHIALGMAYKDSYPSNPSKVSKKRWKEMGYNDSSVHTDIVSTTDRKVTATLSGGSKVIIYKDGKFTLY</sequence>
<dbReference type="InterPro" id="IPR035097">
    <property type="entry name" value="M29_N-terminal"/>
</dbReference>
<protein>
    <submittedName>
        <fullName evidence="10">Aminopeptidase</fullName>
    </submittedName>
</protein>
<evidence type="ECO:0000256" key="4">
    <source>
        <dbReference type="ARBA" id="ARBA00008236"/>
    </source>
</evidence>
<evidence type="ECO:0000256" key="1">
    <source>
        <dbReference type="ARBA" id="ARBA00001941"/>
    </source>
</evidence>
<dbReference type="Gene3D" id="3.40.1830.10">
    <property type="entry name" value="Thermophilic metalloprotease (M29)"/>
    <property type="match status" value="1"/>
</dbReference>
<evidence type="ECO:0000313" key="11">
    <source>
        <dbReference type="Proteomes" id="UP000229559"/>
    </source>
</evidence>
<keyword evidence="5 10" id="KW-0031">Aminopeptidase</keyword>
<evidence type="ECO:0000256" key="6">
    <source>
        <dbReference type="ARBA" id="ARBA00022670"/>
    </source>
</evidence>
<dbReference type="GO" id="GO:0046872">
    <property type="term" value="F:metal ion binding"/>
    <property type="evidence" value="ECO:0007669"/>
    <property type="project" value="UniProtKB-KW"/>
</dbReference>
<dbReference type="PANTHER" id="PTHR34448">
    <property type="entry name" value="AMINOPEPTIDASE"/>
    <property type="match status" value="1"/>
</dbReference>
<comment type="caution">
    <text evidence="10">The sequence shown here is derived from an EMBL/GenBank/DDBJ whole genome shotgun (WGS) entry which is preliminary data.</text>
</comment>
<dbReference type="GO" id="GO:0004177">
    <property type="term" value="F:aminopeptidase activity"/>
    <property type="evidence" value="ECO:0007669"/>
    <property type="project" value="UniProtKB-KW"/>
</dbReference>
<dbReference type="EMBL" id="PEXA01000036">
    <property type="protein sequence ID" value="PIU33235.1"/>
    <property type="molecule type" value="Genomic_DNA"/>
</dbReference>
<dbReference type="InterPro" id="IPR000787">
    <property type="entry name" value="Peptidase_M29"/>
</dbReference>
<evidence type="ECO:0000313" key="10">
    <source>
        <dbReference type="EMBL" id="PIU33235.1"/>
    </source>
</evidence>
<evidence type="ECO:0000256" key="3">
    <source>
        <dbReference type="ARBA" id="ARBA00001947"/>
    </source>
</evidence>
<comment type="similarity">
    <text evidence="4">Belongs to the peptidase M29 family.</text>
</comment>
<proteinExistence type="inferred from homology"/>
<evidence type="ECO:0000256" key="2">
    <source>
        <dbReference type="ARBA" id="ARBA00001946"/>
    </source>
</evidence>
<evidence type="ECO:0000256" key="9">
    <source>
        <dbReference type="ARBA" id="ARBA00023049"/>
    </source>
</evidence>
<organism evidence="10 11">
    <name type="scientific">Candidatus Shapirobacteria bacterium CG07_land_8_20_14_0_80_39_12</name>
    <dbReference type="NCBI Taxonomy" id="1974480"/>
    <lineage>
        <taxon>Bacteria</taxon>
        <taxon>Candidatus Shapironibacteriota</taxon>
    </lineage>
</organism>
<dbReference type="GO" id="GO:0006508">
    <property type="term" value="P:proteolysis"/>
    <property type="evidence" value="ECO:0007669"/>
    <property type="project" value="UniProtKB-KW"/>
</dbReference>
<evidence type="ECO:0000256" key="5">
    <source>
        <dbReference type="ARBA" id="ARBA00022438"/>
    </source>
</evidence>
<dbReference type="GO" id="GO:0008237">
    <property type="term" value="F:metallopeptidase activity"/>
    <property type="evidence" value="ECO:0007669"/>
    <property type="project" value="UniProtKB-KW"/>
</dbReference>
<reference evidence="11" key="1">
    <citation type="submission" date="2017-09" db="EMBL/GenBank/DDBJ databases">
        <title>Depth-based differentiation of microbial function through sediment-hosted aquifers and enrichment of novel symbionts in the deep terrestrial subsurface.</title>
        <authorList>
            <person name="Probst A.J."/>
            <person name="Ladd B."/>
            <person name="Jarett J.K."/>
            <person name="Geller-Mcgrath D.E."/>
            <person name="Sieber C.M.K."/>
            <person name="Emerson J.B."/>
            <person name="Anantharaman K."/>
            <person name="Thomas B.C."/>
            <person name="Malmstrom R."/>
            <person name="Stieglmeier M."/>
            <person name="Klingl A."/>
            <person name="Woyke T."/>
            <person name="Ryan C.M."/>
            <person name="Banfield J.F."/>
        </authorList>
    </citation>
    <scope>NUCLEOTIDE SEQUENCE [LARGE SCALE GENOMIC DNA]</scope>
</reference>
<dbReference type="Proteomes" id="UP000229559">
    <property type="component" value="Unassembled WGS sequence"/>
</dbReference>
<gene>
    <name evidence="10" type="ORF">COT04_01125</name>
</gene>
<dbReference type="SUPFAM" id="SSF144052">
    <property type="entry name" value="Thermophilic metalloprotease-like"/>
    <property type="match status" value="1"/>
</dbReference>
<dbReference type="AlphaFoldDB" id="A0A2M6YQ07"/>
<dbReference type="PRINTS" id="PR00919">
    <property type="entry name" value="THERMOPTASE"/>
</dbReference>
<dbReference type="Pfam" id="PF02073">
    <property type="entry name" value="Peptidase_M29"/>
    <property type="match status" value="1"/>
</dbReference>
<comment type="cofactor">
    <cofactor evidence="1">
        <name>Co(2+)</name>
        <dbReference type="ChEBI" id="CHEBI:48828"/>
    </cofactor>
</comment>
<dbReference type="InterPro" id="IPR052170">
    <property type="entry name" value="M29_Exopeptidase"/>
</dbReference>
<keyword evidence="9" id="KW-0482">Metalloprotease</keyword>